<keyword evidence="3" id="KW-1185">Reference proteome</keyword>
<comment type="caution">
    <text evidence="2">The sequence shown here is derived from an EMBL/GenBank/DDBJ whole genome shotgun (WGS) entry which is preliminary data.</text>
</comment>
<dbReference type="EMBL" id="CAJC01000201">
    <property type="protein sequence ID" value="CCI54864.1"/>
    <property type="molecule type" value="Genomic_DNA"/>
</dbReference>
<name>A0A077MDX0_9MICO</name>
<dbReference type="Proteomes" id="UP000035720">
    <property type="component" value="Unassembled WGS sequence"/>
</dbReference>
<feature type="transmembrane region" description="Helical" evidence="1">
    <location>
        <begin position="23"/>
        <end position="43"/>
    </location>
</feature>
<reference evidence="2 3" key="1">
    <citation type="journal article" date="2013" name="ISME J.">
        <title>A metabolic model for members of the genus Tetrasphaera involved in enhanced biological phosphorus removal.</title>
        <authorList>
            <person name="Kristiansen R."/>
            <person name="Nguyen H.T.T."/>
            <person name="Saunders A.M."/>
            <person name="Nielsen J.L."/>
            <person name="Wimmer R."/>
            <person name="Le V.Q."/>
            <person name="McIlroy S.J."/>
            <person name="Petrovski S."/>
            <person name="Seviour R.J."/>
            <person name="Calteau A."/>
            <person name="Nielsen K.L."/>
            <person name="Nielsen P.H."/>
        </authorList>
    </citation>
    <scope>NUCLEOTIDE SEQUENCE [LARGE SCALE GENOMIC DNA]</scope>
    <source>
        <strain evidence="2 3">Ben 74</strain>
    </source>
</reference>
<feature type="transmembrane region" description="Helical" evidence="1">
    <location>
        <begin position="112"/>
        <end position="133"/>
    </location>
</feature>
<evidence type="ECO:0008006" key="4">
    <source>
        <dbReference type="Google" id="ProtNLM"/>
    </source>
</evidence>
<dbReference type="AlphaFoldDB" id="A0A077MDX0"/>
<evidence type="ECO:0000313" key="3">
    <source>
        <dbReference type="Proteomes" id="UP000035720"/>
    </source>
</evidence>
<organism evidence="2 3">
    <name type="scientific">Nostocoides jenkinsii Ben 74</name>
    <dbReference type="NCBI Taxonomy" id="1193518"/>
    <lineage>
        <taxon>Bacteria</taxon>
        <taxon>Bacillati</taxon>
        <taxon>Actinomycetota</taxon>
        <taxon>Actinomycetes</taxon>
        <taxon>Micrococcales</taxon>
        <taxon>Intrasporangiaceae</taxon>
        <taxon>Nostocoides</taxon>
    </lineage>
</organism>
<dbReference type="STRING" id="1193518.BN13_860014"/>
<dbReference type="OrthoDB" id="4948328at2"/>
<keyword evidence="1" id="KW-0472">Membrane</keyword>
<keyword evidence="1" id="KW-0812">Transmembrane</keyword>
<accession>A0A077MDX0</accession>
<gene>
    <name evidence="2" type="ORF">BN13_860014</name>
</gene>
<feature type="transmembrane region" description="Helical" evidence="1">
    <location>
        <begin position="82"/>
        <end position="100"/>
    </location>
</feature>
<evidence type="ECO:0000313" key="2">
    <source>
        <dbReference type="EMBL" id="CCI54864.1"/>
    </source>
</evidence>
<protein>
    <recommendedName>
        <fullName evidence="4">Integral membrane protein</fullName>
    </recommendedName>
</protein>
<keyword evidence="1" id="KW-1133">Transmembrane helix</keyword>
<evidence type="ECO:0000256" key="1">
    <source>
        <dbReference type="SAM" id="Phobius"/>
    </source>
</evidence>
<proteinExistence type="predicted"/>
<dbReference type="RefSeq" id="WP_157038588.1">
    <property type="nucleotide sequence ID" value="NZ_HF571038.1"/>
</dbReference>
<feature type="transmembrane region" description="Helical" evidence="1">
    <location>
        <begin position="55"/>
        <end position="75"/>
    </location>
</feature>
<sequence>MPAPGQPTSPQEAADTAVRIRRAGWVLAIGAAVLIPWTAYLAWELPERSVAVNYDLAWGGFDVGLIILLAMGAWAALRANRWLPALAAATATMLVIDAWFDVVTSRGGELWTAVIMAVLVELPVAIACLRLSVHTQGLVLWRAARHGRLGHRH</sequence>